<dbReference type="Pfam" id="PF10495">
    <property type="entry name" value="PACT_coil_coil"/>
    <property type="match status" value="1"/>
</dbReference>
<evidence type="ECO:0000313" key="9">
    <source>
        <dbReference type="EMBL" id="CAH2306342.1"/>
    </source>
</evidence>
<evidence type="ECO:0000259" key="8">
    <source>
        <dbReference type="Pfam" id="PF10495"/>
    </source>
</evidence>
<dbReference type="EMBL" id="OW240918">
    <property type="protein sequence ID" value="CAH2306342.1"/>
    <property type="molecule type" value="Genomic_DNA"/>
</dbReference>
<evidence type="ECO:0000313" key="10">
    <source>
        <dbReference type="Proteomes" id="UP001295444"/>
    </source>
</evidence>
<gene>
    <name evidence="9" type="ORF">PECUL_23A049948</name>
</gene>
<feature type="coiled-coil region" evidence="6">
    <location>
        <begin position="265"/>
        <end position="385"/>
    </location>
</feature>
<feature type="compositionally biased region" description="Polar residues" evidence="7">
    <location>
        <begin position="1083"/>
        <end position="1099"/>
    </location>
</feature>
<feature type="compositionally biased region" description="Basic and acidic residues" evidence="7">
    <location>
        <begin position="3511"/>
        <end position="3535"/>
    </location>
</feature>
<name>A0AAD1SNF4_PELCU</name>
<dbReference type="GO" id="GO:0005737">
    <property type="term" value="C:cytoplasm"/>
    <property type="evidence" value="ECO:0007669"/>
    <property type="project" value="UniProtKB-ARBA"/>
</dbReference>
<evidence type="ECO:0000256" key="2">
    <source>
        <dbReference type="ARBA" id="ARBA00022490"/>
    </source>
</evidence>
<dbReference type="InterPro" id="IPR028745">
    <property type="entry name" value="AKAP9/Pericentrin"/>
</dbReference>
<feature type="region of interest" description="Disordered" evidence="7">
    <location>
        <begin position="3609"/>
        <end position="3630"/>
    </location>
</feature>
<feature type="compositionally biased region" description="Basic and acidic residues" evidence="7">
    <location>
        <begin position="3618"/>
        <end position="3630"/>
    </location>
</feature>
<dbReference type="GO" id="GO:0007165">
    <property type="term" value="P:signal transduction"/>
    <property type="evidence" value="ECO:0007669"/>
    <property type="project" value="InterPro"/>
</dbReference>
<evidence type="ECO:0000256" key="3">
    <source>
        <dbReference type="ARBA" id="ARBA00022553"/>
    </source>
</evidence>
<feature type="coiled-coil region" evidence="6">
    <location>
        <begin position="1649"/>
        <end position="1942"/>
    </location>
</feature>
<sequence>MLDSFRQRKAKGKGSQTQKKKEKRKDSFVRKNDIPAAESTLETIKNPLEELAPAGITQAETHLECGSLDISEFQESMFASDDHLQDRAGGHSEDILELQENLNLETVSHNRQEDRLCRVDASEILRGKSPGKSELYKAQQQISIIQRNLTEQTTHMSRLDKRAQDLEMELEKSRKATKDKQTQVAKLEEFVQEQEKKLSVMQEKLEASEISITEITSLHKISVSLQTDPTSENLEGFAYGCAFDRGEPFAFSSVEECVKSLSAVIYDLKEKLRESETLRENLHNKLEEQMLQFQNERSYWEQSHADTVKSLTIQLERAEEQAKETATKDKQDKERLNEELRDLKEKLKLETENSQNLKLQHDKELQVYIEKLQHLEDDRDKVHQEWPTTRTENVDGNLRVEQESAARLLHHDVTMDNFRHELADLKKSLNRVKARKEEENCKVAQLHEGKQDDELDYLSDIASMEKYLIPTCRQEVFDQSGDRLDVFDQSGDRQEMFDQSDDLQDASRIELDSDFILERSLDSTLEGNINLLCSPMPITNVLAGGALIGTLLDPESFAVYLSSNQMSHEVQSNLSNLSEEDLLQRCILLKQQLYDKEQQLQKSSDNLEEALGKWREVTAELHATQIELERERIINKNDFEVHKQIMDEYQREQTAHKHEVEKEQDQMPSIEELCHERDQLKHKLLSRGESLSKLLVENNLLQESLDKAHTLNNKLELDIVQLSQTLQESEKGRESDRQEFDNKLNSKGMEQQLLHLTIKEKEAEFYEREKSLHDQLNALKEMIAELENRLQTEGDVLNKKFQRDVEVSEGKWREQVDSIKQEHEGEMNMLRASHQDELLRVQSDLHAEKGLLEELEQQLDASHHSLVQQTQSAHHLELEALRLSLTNMHSAHLELSQTNLQKEKENALVQLREALNDKRAQEVAILQGRHQFELQQLQNQHSEELACVQDQYFQNLEQLREYHSQEKLQLQEKHQQVTDQFQEAHTLEIVQMQELHRKEMERLTEEHIQKKKEWESQAEQRHQQEIAHVRETIVMEISVQSEDALKNLQVQLEEEQKRCFELTSQETILQTELNQLREMIQTISTSKDQEDSSPTTLYSEQDKEQMSYSSTLEQGPDDCEKQREEDRHPQMLRKLQSGYHEENDQSNEGIQLFWSQLDSNRASRQELHELKEQLLARSAQVEEIKKLKQEFEDQKLLIKTEHEREMEELRIYFEQKSRVTEESFREELEILHQRLQEMNDDDREELDSPNSSALPVVLVSESDQFDLLQQLTDQLEHHKEEISFLRLHSEEKHKQELDDIHGALTLLYKEDVLNMKMELSDRYRSEIDVLKKKHSLELEQLRARLSEEHVREIKLHLQSAPQSKGWVESQDDYPDELLIYTINKPVIETDTSSEVKRANQLDEPLPAMLDKRDQFCQTEPLPNVQSSELSTKDHLRGVKEQGNSEVSGIHLQELLVHCDSKLESLENHTFWKLAEPTMWLQPELDSARTDTQNKFLQQLDEDLEKQESLLRDLQKENLSEEYVKEDQHLLTGIHKQEEELSDLSELQIPYKKELGSPGVHIQYGGEPGSCVSELQRRHEEELNACVSELQRQHQEEIKTLISEHEEEIQNLETTHLSKLDTLESSYLTEIQKIRDEHTIALADLELCLSERLQEKDKEMQDRLAQAEAQWLERHEQTLHQSQELLKKELAAIHIEKFQAMSKELEAAHMADVSEKLSQLRSQLEAEKIQALDALREEVLQMEEQNRLALQELQHLHRAQVYEESLEQSQKLQTELNRLKEELQKQELLILDLNSELQDKCDHQQQLQEEMELLKCQSEMLLEQQVTQLKDEYEVLKSTAVQEKEEQLNIEVEKMRTSHQLEMERLTEQLQEKGKLVLNLQERVSVLTKEMETSETQLDVLVQRRERENQESDNLVAMLRTDAQNSQQELKKLQDSCQRLLKVFTEVLKSSLSIEDLISKNISVCLDKTLLPNDIDDSMDTMTKPWGLSVQCKDRELPDNNDKHRASPDCDTMTEHSLMSSDEGCEVSEYLCDSVLGGLEVGLDNEEKILQISQRLRAAVERLLEMINGSEIQLEQTREMQTRFQEEFRSRNQEMAAVVNQNQDLLKRLVEETEAKNKLQVELHKAQGLIEGYAVEKASLEEELSRKEGAEHHLVMELEKSQEQLKILTKEPAISKEQREVLTRLQEILSGNVENIEVELLKETERLAKEKLELQCQAKKDQSNLLSQMKVLEMELEEQMSRNQELMKKTSDMSDLKQQIQSLEKQLKNQRQFMDEQAVEREHERDDFQQEIQKLEEQLKQALKNQGEFRAYGLHDWCIQVENLEAQVKEKADNCNALLQGKDDLEQQIAERNEEIDKMLLRIQELEQAALSNAEAAKQCGQLEAELQKMHNVEKELLQDKEALQQQQYNNVLQISALQSKLDEARHRVPVEGDPDSILKEELQAEREALHRKEKEAESLAEQLEQFREALVNKTEEILQLSMQLEIQRKQHDLAVRQAEMECVQLKDELFSLQQQRDQYRANSSLQLPQALLQEKNQEIDHLNEQLLRLQQEQKAVVSQDAEVEELASLVEHLRSDQERLQKDKEEEVEQLHEVIEKLQKELEQLGPNRHEVSDSQESLDQLGLGDAGNLQKELRKGLQQPHMGYLTDLDQGPTLRMEFQQLEFKETHVDAELEVRKQLEDEALYNAEIEVLEENLCNLQESNRLQTQELSHLDMQLTSLQEENELLRNRVSDRDAELAALSLKVQEMQDFLRERESSLVEKDLLVQTLQEQRAADLLELENQLTQRGTLLEEQTVESQELQKSNASLNELLEKFSSELDDREKKYMEEIQDLKDHLKKSEKKVESLTEEIQKLKAKTFNPSDLDTLKEELNAAKHFASLREAELHNVENLLAKMKCELEQVYAECKHKEERSQLLLQQIKKQSICMAELQPHSDNLQAEEQKRPDVSEQQQTQEDQMNNLYDLSAFLKPRSFTESLTDMSAWDSPDMVRKQEEQNHSLRVFTPFSDISIECTNERNLIPSKTSVQLTRPNQHDHLVSSTPSLSGSNYSIPISNDTHRSSLVGDTQYAVTEYDSCEDPRSEIERHHELSDKHYYKSEENLNPQLDRKGFFLHRKQIVNTMNKQDLPEQLQSMLNMVHEESCKILALSERPVVQMPCEECSEHTLQRELWHQEKLNLHEAIHTLRGALTQAIGKDEKDSSHGSSDWRRELLQSVQVLLESEMEYLRLEMKAHFCQHGSEDKTSLSKKMELMMKAQEEQKRLVLEHLLASDRSSLLSEIKDLRSQLRMAHLQNQEKLQHLQESLTKTEERGSTKEHQLRRQVELLEYKLQQESSISEDLKASLAHERERASEQHRQLLLEQGSVSQLRAEQEEMLMEQEKLIQSQKELQKEISKLREQLERSEQAIQALKTQQELENKKAEEDKIMMKQRAELKEKCIQDTSASLDEQRAQNNKLSAALSQEQSCSANLRRDLQIEQSRFEALLSQERSKLSQAEEELAKLRQHSQSLSSTLTHERNTLEELKHQHNRELSRKEQERRQEHNLVLELQNQLKDERHGARELASMIEKTQHQAVSVKRQMEAEIQVTREETLKEREESIKLRAMLETLQTQKQQLDSSLEQQRERESRLQKERDQYQAQLLMLQEEKRILEKERENERKRNQEAKANKEREEEWQRRIQDLQLQHERDQRRIQELQHMLADLEEQERALSSRKSRLWTDSCSPSRNVTNTTSSTVHSHKLENIWQQLFRAVLQVKKWVQNKHSMLVCSPVEEEVMSLLETLSELKSEIQREYVQLQAKSSPSVIDVLRSENEELTKSLTLLTKEKLELRSQLTQLRKTLQQSPQRGLDEEQIRTYDAVDSRLESERAAWQREKRLLQIALKHAESELGRVTAENKQVPDVSNSKVQRIYRKYLRAESFRKALVYQKKYLLLLLGGFQACEKATLSLIARMGVYPSPADVQVPNSHRPGLTKFRSAVRVVIAISRLKFLVNKWNKIYRKSNNGEAGKHSSALLQQVSSRTDVLQPLGSNLLNSPPTRDMPLCLRLSPATIGVSPRQPLWTQNRLNHSNTSERLSCPTQDPEHSITEYIKHLEMVQQKLGGL</sequence>
<keyword evidence="10" id="KW-1185">Reference proteome</keyword>
<dbReference type="Proteomes" id="UP001295444">
    <property type="component" value="Chromosome 07"/>
</dbReference>
<feature type="coiled-coil region" evidence="6">
    <location>
        <begin position="1170"/>
        <end position="1288"/>
    </location>
</feature>
<comment type="subcellular location">
    <subcellularLocation>
        <location evidence="1">Cytoplasm</location>
        <location evidence="1">Cytoskeleton</location>
        <location evidence="1">Microtubule organizing center</location>
        <location evidence="1">Centrosome</location>
    </subcellularLocation>
</comment>
<accession>A0AAD1SNF4</accession>
<feature type="coiled-coil region" evidence="6">
    <location>
        <begin position="2791"/>
        <end position="2857"/>
    </location>
</feature>
<dbReference type="InterPro" id="IPR019528">
    <property type="entry name" value="PACT_domain"/>
</dbReference>
<feature type="coiled-coil region" evidence="6">
    <location>
        <begin position="2059"/>
        <end position="2149"/>
    </location>
</feature>
<keyword evidence="4 6" id="KW-0175">Coiled coil</keyword>
<feature type="coiled-coil region" evidence="6">
    <location>
        <begin position="415"/>
        <end position="442"/>
    </location>
</feature>
<evidence type="ECO:0000256" key="1">
    <source>
        <dbReference type="ARBA" id="ARBA00004300"/>
    </source>
</evidence>
<keyword evidence="5" id="KW-0206">Cytoskeleton</keyword>
<proteinExistence type="predicted"/>
<feature type="region of interest" description="Disordered" evidence="7">
    <location>
        <begin position="1083"/>
        <end position="1126"/>
    </location>
</feature>
<feature type="coiled-coil region" evidence="6">
    <location>
        <begin position="2885"/>
        <end position="2912"/>
    </location>
</feature>
<feature type="compositionally biased region" description="Basic and acidic residues" evidence="7">
    <location>
        <begin position="24"/>
        <end position="33"/>
    </location>
</feature>
<feature type="compositionally biased region" description="Basic residues" evidence="7">
    <location>
        <begin position="7"/>
        <end position="23"/>
    </location>
</feature>
<feature type="coiled-coil region" evidence="6">
    <location>
        <begin position="2192"/>
        <end position="2406"/>
    </location>
</feature>
<evidence type="ECO:0000256" key="5">
    <source>
        <dbReference type="ARBA" id="ARBA00023212"/>
    </source>
</evidence>
<dbReference type="PANTHER" id="PTHR44981:SF3">
    <property type="entry name" value="PERICENTRIN"/>
    <property type="match status" value="1"/>
</dbReference>
<feature type="domain" description="Pericentrin/AKAP-450 centrosomal targeting" evidence="8">
    <location>
        <begin position="3908"/>
        <end position="3989"/>
    </location>
</feature>
<feature type="region of interest" description="Disordered" evidence="7">
    <location>
        <begin position="1"/>
        <end position="40"/>
    </location>
</feature>
<feature type="coiled-coil region" evidence="6">
    <location>
        <begin position="769"/>
        <end position="796"/>
    </location>
</feature>
<evidence type="ECO:0000256" key="7">
    <source>
        <dbReference type="SAM" id="MobiDB-lite"/>
    </source>
</evidence>
<keyword evidence="3" id="KW-0597">Phosphoprotein</keyword>
<dbReference type="PANTHER" id="PTHR44981">
    <property type="entry name" value="PERICENTRIN-LIKE PROTEIN, ISOFORM F"/>
    <property type="match status" value="1"/>
</dbReference>
<keyword evidence="2" id="KW-0963">Cytoplasm</keyword>
<dbReference type="GO" id="GO:0005813">
    <property type="term" value="C:centrosome"/>
    <property type="evidence" value="ECO:0007669"/>
    <property type="project" value="UniProtKB-SubCell"/>
</dbReference>
<feature type="coiled-coil region" evidence="6">
    <location>
        <begin position="3775"/>
        <end position="3835"/>
    </location>
</feature>
<evidence type="ECO:0000256" key="6">
    <source>
        <dbReference type="SAM" id="Coils"/>
    </source>
</evidence>
<feature type="coiled-coil region" evidence="6">
    <location>
        <begin position="149"/>
        <end position="211"/>
    </location>
</feature>
<feature type="coiled-coil region" evidence="6">
    <location>
        <begin position="2439"/>
        <end position="2604"/>
    </location>
</feature>
<evidence type="ECO:0000256" key="4">
    <source>
        <dbReference type="ARBA" id="ARBA00023054"/>
    </source>
</evidence>
<reference evidence="9" key="1">
    <citation type="submission" date="2022-03" db="EMBL/GenBank/DDBJ databases">
        <authorList>
            <person name="Alioto T."/>
            <person name="Alioto T."/>
            <person name="Gomez Garrido J."/>
        </authorList>
    </citation>
    <scope>NUCLEOTIDE SEQUENCE</scope>
</reference>
<dbReference type="GO" id="GO:0060090">
    <property type="term" value="F:molecular adaptor activity"/>
    <property type="evidence" value="ECO:0007669"/>
    <property type="project" value="InterPro"/>
</dbReference>
<feature type="coiled-coil region" evidence="6">
    <location>
        <begin position="953"/>
        <end position="1065"/>
    </location>
</feature>
<feature type="coiled-coil region" evidence="6">
    <location>
        <begin position="2675"/>
        <end position="2737"/>
    </location>
</feature>
<organism evidence="9 10">
    <name type="scientific">Pelobates cultripes</name>
    <name type="common">Western spadefoot toad</name>
    <dbReference type="NCBI Taxonomy" id="61616"/>
    <lineage>
        <taxon>Eukaryota</taxon>
        <taxon>Metazoa</taxon>
        <taxon>Chordata</taxon>
        <taxon>Craniata</taxon>
        <taxon>Vertebrata</taxon>
        <taxon>Euteleostomi</taxon>
        <taxon>Amphibia</taxon>
        <taxon>Batrachia</taxon>
        <taxon>Anura</taxon>
        <taxon>Pelobatoidea</taxon>
        <taxon>Pelobatidae</taxon>
        <taxon>Pelobates</taxon>
    </lineage>
</organism>
<feature type="region of interest" description="Disordered" evidence="7">
    <location>
        <begin position="3500"/>
        <end position="3535"/>
    </location>
</feature>
<protein>
    <recommendedName>
        <fullName evidence="8">Pericentrin/AKAP-450 centrosomal targeting domain-containing protein</fullName>
    </recommendedName>
</protein>